<evidence type="ECO:0000313" key="4">
    <source>
        <dbReference type="Proteomes" id="UP000176700"/>
    </source>
</evidence>
<gene>
    <name evidence="3" type="ORF">A2W41_00815</name>
</gene>
<evidence type="ECO:0000256" key="1">
    <source>
        <dbReference type="PROSITE-ProRule" id="PRU00706"/>
    </source>
</evidence>
<comment type="caution">
    <text evidence="3">The sequence shown here is derived from an EMBL/GenBank/DDBJ whole genome shotgun (WGS) entry which is preliminary data.</text>
</comment>
<dbReference type="SMART" id="SM00562">
    <property type="entry name" value="NDK"/>
    <property type="match status" value="1"/>
</dbReference>
<feature type="domain" description="Nucleoside diphosphate kinase-like" evidence="2">
    <location>
        <begin position="4"/>
        <end position="127"/>
    </location>
</feature>
<dbReference type="InterPro" id="IPR034907">
    <property type="entry name" value="NDK-like_dom"/>
</dbReference>
<comment type="caution">
    <text evidence="1">Lacks conserved residue(s) required for the propagation of feature annotation.</text>
</comment>
<reference evidence="3 4" key="1">
    <citation type="journal article" date="2016" name="Nat. Commun.">
        <title>Thousands of microbial genomes shed light on interconnected biogeochemical processes in an aquifer system.</title>
        <authorList>
            <person name="Anantharaman K."/>
            <person name="Brown C.T."/>
            <person name="Hug L.A."/>
            <person name="Sharon I."/>
            <person name="Castelle C.J."/>
            <person name="Probst A.J."/>
            <person name="Thomas B.C."/>
            <person name="Singh A."/>
            <person name="Wilkins M.J."/>
            <person name="Karaoz U."/>
            <person name="Brodie E.L."/>
            <person name="Williams K.H."/>
            <person name="Hubbard S.S."/>
            <person name="Banfield J.F."/>
        </authorList>
    </citation>
    <scope>NUCLEOTIDE SEQUENCE [LARGE SCALE GENOMIC DNA]</scope>
</reference>
<organism evidence="3 4">
    <name type="scientific">Candidatus Ryanbacteria bacterium RIFCSPHIGHO2_01_45_13</name>
    <dbReference type="NCBI Taxonomy" id="1802112"/>
    <lineage>
        <taxon>Bacteria</taxon>
        <taxon>Candidatus Ryaniibacteriota</taxon>
    </lineage>
</organism>
<dbReference type="PROSITE" id="PS51374">
    <property type="entry name" value="NDPK_LIKE"/>
    <property type="match status" value="1"/>
</dbReference>
<protein>
    <recommendedName>
        <fullName evidence="2">Nucleoside diphosphate kinase-like domain-containing protein</fullName>
    </recommendedName>
</protein>
<sequence>MQMQEFVLVIIKPDATERGLEVEILSGLNEIGLHVARYGTIQFDTQLVLDFYEWEKFDYPDEIRAYMCVTPLPVWIITGDDAVAKVMALKMSLRKKYYSGPLKNLFHCPVSQAESQRQLNLIKERVNL</sequence>
<dbReference type="EMBL" id="MHNI01000022">
    <property type="protein sequence ID" value="OGZ42031.1"/>
    <property type="molecule type" value="Genomic_DNA"/>
</dbReference>
<dbReference type="Pfam" id="PF00334">
    <property type="entry name" value="NDK"/>
    <property type="match status" value="1"/>
</dbReference>
<evidence type="ECO:0000259" key="2">
    <source>
        <dbReference type="SMART" id="SM00562"/>
    </source>
</evidence>
<dbReference type="Proteomes" id="UP000176700">
    <property type="component" value="Unassembled WGS sequence"/>
</dbReference>
<accession>A0A1G2FWU0</accession>
<evidence type="ECO:0000313" key="3">
    <source>
        <dbReference type="EMBL" id="OGZ42031.1"/>
    </source>
</evidence>
<dbReference type="Gene3D" id="3.30.70.141">
    <property type="entry name" value="Nucleoside diphosphate kinase-like domain"/>
    <property type="match status" value="1"/>
</dbReference>
<dbReference type="SUPFAM" id="SSF54919">
    <property type="entry name" value="Nucleoside diphosphate kinase, NDK"/>
    <property type="match status" value="1"/>
</dbReference>
<dbReference type="AlphaFoldDB" id="A0A1G2FWU0"/>
<proteinExistence type="inferred from homology"/>
<dbReference type="InterPro" id="IPR036850">
    <property type="entry name" value="NDK-like_dom_sf"/>
</dbReference>
<name>A0A1G2FWU0_9BACT</name>
<comment type="similarity">
    <text evidence="1">Belongs to the NDK family.</text>
</comment>